<evidence type="ECO:0000313" key="1">
    <source>
        <dbReference type="EMBL" id="QJA81642.1"/>
    </source>
</evidence>
<dbReference type="EMBL" id="MT143064">
    <property type="protein sequence ID" value="QJA92410.1"/>
    <property type="molecule type" value="Genomic_DNA"/>
</dbReference>
<dbReference type="InterPro" id="IPR036614">
    <property type="entry name" value="RusA-like_sf"/>
</dbReference>
<proteinExistence type="predicted"/>
<dbReference type="GO" id="GO:0006310">
    <property type="term" value="P:DNA recombination"/>
    <property type="evidence" value="ECO:0007669"/>
    <property type="project" value="InterPro"/>
</dbReference>
<dbReference type="GO" id="GO:0006281">
    <property type="term" value="P:DNA repair"/>
    <property type="evidence" value="ECO:0007669"/>
    <property type="project" value="InterPro"/>
</dbReference>
<accession>A0A6M3LCG0</accession>
<sequence length="122" mass="13587">MSTITIRLPLPQLNDVLRESKAHWAAYAGPKKKITRAIAMQAMAESMPRIYDAYNVDMLWYPPNGLVDPDNLAHGAKYILDALVLGGTLPGDGYKWVRSLNHEFCPPDKANPRVVVTVTPEQ</sequence>
<dbReference type="SUPFAM" id="SSF103084">
    <property type="entry name" value="Holliday junction resolvase RusA"/>
    <property type="match status" value="1"/>
</dbReference>
<dbReference type="GO" id="GO:0000287">
    <property type="term" value="F:magnesium ion binding"/>
    <property type="evidence" value="ECO:0007669"/>
    <property type="project" value="InterPro"/>
</dbReference>
<organism evidence="2">
    <name type="scientific">viral metagenome</name>
    <dbReference type="NCBI Taxonomy" id="1070528"/>
    <lineage>
        <taxon>unclassified sequences</taxon>
        <taxon>metagenomes</taxon>
        <taxon>organismal metagenomes</taxon>
    </lineage>
</organism>
<name>A0A6M3LCG0_9ZZZZ</name>
<gene>
    <name evidence="1" type="ORF">MM415A00504_0042</name>
    <name evidence="2" type="ORF">MM415B04696_0013</name>
</gene>
<dbReference type="Gene3D" id="3.30.1330.70">
    <property type="entry name" value="Holliday junction resolvase RusA"/>
    <property type="match status" value="1"/>
</dbReference>
<dbReference type="AlphaFoldDB" id="A0A6M3LCG0"/>
<evidence type="ECO:0000313" key="2">
    <source>
        <dbReference type="EMBL" id="QJA92410.1"/>
    </source>
</evidence>
<dbReference type="EMBL" id="MT142465">
    <property type="protein sequence ID" value="QJA81642.1"/>
    <property type="molecule type" value="Genomic_DNA"/>
</dbReference>
<protein>
    <submittedName>
        <fullName evidence="2">Uncharacterized protein</fullName>
    </submittedName>
</protein>
<reference evidence="2" key="1">
    <citation type="submission" date="2020-03" db="EMBL/GenBank/DDBJ databases">
        <title>The deep terrestrial virosphere.</title>
        <authorList>
            <person name="Holmfeldt K."/>
            <person name="Nilsson E."/>
            <person name="Simone D."/>
            <person name="Lopez-Fernandez M."/>
            <person name="Wu X."/>
            <person name="de Brujin I."/>
            <person name="Lundin D."/>
            <person name="Andersson A."/>
            <person name="Bertilsson S."/>
            <person name="Dopson M."/>
        </authorList>
    </citation>
    <scope>NUCLEOTIDE SEQUENCE</scope>
    <source>
        <strain evidence="1">MM415A00504</strain>
        <strain evidence="2">MM415B04696</strain>
    </source>
</reference>